<dbReference type="PATRIC" id="fig|270351.6.peg.1148"/>
<keyword evidence="5" id="KW-0560">Oxidoreductase</keyword>
<evidence type="ECO:0000313" key="7">
    <source>
        <dbReference type="EMBL" id="KMO32363.1"/>
    </source>
</evidence>
<reference evidence="7 8" key="1">
    <citation type="submission" date="2015-03" db="EMBL/GenBank/DDBJ databases">
        <title>Genome sequencing of Methylobacterium aquaticum DSM16371 type strain.</title>
        <authorList>
            <person name="Chaudhry V."/>
            <person name="Patil P.B."/>
        </authorList>
    </citation>
    <scope>NUCLEOTIDE SEQUENCE [LARGE SCALE GENOMIC DNA]</scope>
    <source>
        <strain evidence="7 8">DSM 16371</strain>
    </source>
</reference>
<dbReference type="Pfam" id="PF00881">
    <property type="entry name" value="Nitroreductase"/>
    <property type="match status" value="1"/>
</dbReference>
<evidence type="ECO:0000256" key="5">
    <source>
        <dbReference type="ARBA" id="ARBA00023002"/>
    </source>
</evidence>
<evidence type="ECO:0000256" key="4">
    <source>
        <dbReference type="ARBA" id="ARBA00022643"/>
    </source>
</evidence>
<name>A0A0J6SG74_9HYPH</name>
<keyword evidence="3" id="KW-0285">Flavoprotein</keyword>
<feature type="domain" description="Nitroreductase" evidence="6">
    <location>
        <begin position="14"/>
        <end position="206"/>
    </location>
</feature>
<dbReference type="EMBL" id="LABX01000137">
    <property type="protein sequence ID" value="KMO32363.1"/>
    <property type="molecule type" value="Genomic_DNA"/>
</dbReference>
<evidence type="ECO:0000313" key="8">
    <source>
        <dbReference type="Proteomes" id="UP000035929"/>
    </source>
</evidence>
<keyword evidence="4" id="KW-0288">FMN</keyword>
<protein>
    <submittedName>
        <fullName evidence="7">Nitrobenzoate reductase</fullName>
    </submittedName>
</protein>
<dbReference type="CDD" id="cd02136">
    <property type="entry name" value="PnbA_NfnB-like"/>
    <property type="match status" value="1"/>
</dbReference>
<evidence type="ECO:0000256" key="3">
    <source>
        <dbReference type="ARBA" id="ARBA00022630"/>
    </source>
</evidence>
<proteinExistence type="inferred from homology"/>
<dbReference type="OrthoDB" id="9802510at2"/>
<sequence>MEDSGTIRAIDGVIRARRSVRAFLKRSVPTALVREILEVAARAPSGVNTQPWKVHVLTGPALKGLSDAIVAAFDRPDPGDPHVAEFTSYPDQWLSPYQERRRKLGWDLYGLLGIAKGDATRMHAQIRRNYEFFDAPVGLIFVIDRVMAKGSMLDYGMFMQNVMLAAKARGLDTCPQAAFATYHRVITRQLGIPPEQVVVCGMSLGYADGDAVENTLKTHRETVDSFAVFHGG</sequence>
<evidence type="ECO:0000259" key="6">
    <source>
        <dbReference type="Pfam" id="PF00881"/>
    </source>
</evidence>
<dbReference type="Gene3D" id="3.40.109.10">
    <property type="entry name" value="NADH Oxidase"/>
    <property type="match status" value="1"/>
</dbReference>
<comment type="similarity">
    <text evidence="2">Belongs to the nitroreductase family.</text>
</comment>
<dbReference type="PANTHER" id="PTHR43673">
    <property type="entry name" value="NAD(P)H NITROREDUCTASE YDGI-RELATED"/>
    <property type="match status" value="1"/>
</dbReference>
<comment type="caution">
    <text evidence="7">The sequence shown here is derived from an EMBL/GenBank/DDBJ whole genome shotgun (WGS) entry which is preliminary data.</text>
</comment>
<dbReference type="AlphaFoldDB" id="A0A0J6SG74"/>
<evidence type="ECO:0000256" key="1">
    <source>
        <dbReference type="ARBA" id="ARBA00001917"/>
    </source>
</evidence>
<dbReference type="InterPro" id="IPR000415">
    <property type="entry name" value="Nitroreductase-like"/>
</dbReference>
<dbReference type="SUPFAM" id="SSF55469">
    <property type="entry name" value="FMN-dependent nitroreductase-like"/>
    <property type="match status" value="1"/>
</dbReference>
<dbReference type="Proteomes" id="UP000035929">
    <property type="component" value="Unassembled WGS sequence"/>
</dbReference>
<accession>A0A0J6SG74</accession>
<dbReference type="RefSeq" id="WP_048465112.1">
    <property type="nucleotide sequence ID" value="NZ_LABX01000137.1"/>
</dbReference>
<dbReference type="PANTHER" id="PTHR43673:SF2">
    <property type="entry name" value="NITROREDUCTASE"/>
    <property type="match status" value="1"/>
</dbReference>
<gene>
    <name evidence="7" type="ORF">VP06_17840</name>
</gene>
<organism evidence="7 8">
    <name type="scientific">Methylobacterium aquaticum</name>
    <dbReference type="NCBI Taxonomy" id="270351"/>
    <lineage>
        <taxon>Bacteria</taxon>
        <taxon>Pseudomonadati</taxon>
        <taxon>Pseudomonadota</taxon>
        <taxon>Alphaproteobacteria</taxon>
        <taxon>Hyphomicrobiales</taxon>
        <taxon>Methylobacteriaceae</taxon>
        <taxon>Methylobacterium</taxon>
    </lineage>
</organism>
<comment type="cofactor">
    <cofactor evidence="1">
        <name>FMN</name>
        <dbReference type="ChEBI" id="CHEBI:58210"/>
    </cofactor>
</comment>
<evidence type="ECO:0000256" key="2">
    <source>
        <dbReference type="ARBA" id="ARBA00007118"/>
    </source>
</evidence>
<dbReference type="GO" id="GO:0016491">
    <property type="term" value="F:oxidoreductase activity"/>
    <property type="evidence" value="ECO:0007669"/>
    <property type="project" value="UniProtKB-KW"/>
</dbReference>
<dbReference type="InterPro" id="IPR029479">
    <property type="entry name" value="Nitroreductase"/>
</dbReference>